<evidence type="ECO:0000313" key="1">
    <source>
        <dbReference type="EMBL" id="QDT73894.1"/>
    </source>
</evidence>
<dbReference type="Proteomes" id="UP000317909">
    <property type="component" value="Chromosome"/>
</dbReference>
<reference evidence="1 2" key="1">
    <citation type="submission" date="2019-02" db="EMBL/GenBank/DDBJ databases">
        <title>Deep-cultivation of Planctomycetes and their phenomic and genomic characterization uncovers novel biology.</title>
        <authorList>
            <person name="Wiegand S."/>
            <person name="Jogler M."/>
            <person name="Boedeker C."/>
            <person name="Pinto D."/>
            <person name="Vollmers J."/>
            <person name="Rivas-Marin E."/>
            <person name="Kohn T."/>
            <person name="Peeters S.H."/>
            <person name="Heuer A."/>
            <person name="Rast P."/>
            <person name="Oberbeckmann S."/>
            <person name="Bunk B."/>
            <person name="Jeske O."/>
            <person name="Meyerdierks A."/>
            <person name="Storesund J.E."/>
            <person name="Kallscheuer N."/>
            <person name="Luecker S."/>
            <person name="Lage O.M."/>
            <person name="Pohl T."/>
            <person name="Merkel B.J."/>
            <person name="Hornburger P."/>
            <person name="Mueller R.-W."/>
            <person name="Bruemmer F."/>
            <person name="Labrenz M."/>
            <person name="Spormann A.M."/>
            <person name="Op den Camp H."/>
            <person name="Overmann J."/>
            <person name="Amann R."/>
            <person name="Jetten M.S.M."/>
            <person name="Mascher T."/>
            <person name="Medema M.H."/>
            <person name="Devos D.P."/>
            <person name="Kaster A.-K."/>
            <person name="Ovreas L."/>
            <person name="Rohde M."/>
            <person name="Galperin M.Y."/>
            <person name="Jogler C."/>
        </authorList>
    </citation>
    <scope>NUCLEOTIDE SEQUENCE [LARGE SCALE GENOMIC DNA]</scope>
    <source>
        <strain evidence="1 2">I41</strain>
    </source>
</reference>
<evidence type="ECO:0008006" key="3">
    <source>
        <dbReference type="Google" id="ProtNLM"/>
    </source>
</evidence>
<proteinExistence type="predicted"/>
<dbReference type="SUPFAM" id="SSF48371">
    <property type="entry name" value="ARM repeat"/>
    <property type="match status" value="1"/>
</dbReference>
<accession>A0A517TZU6</accession>
<organism evidence="1 2">
    <name type="scientific">Lacipirellula limnantheis</name>
    <dbReference type="NCBI Taxonomy" id="2528024"/>
    <lineage>
        <taxon>Bacteria</taxon>
        <taxon>Pseudomonadati</taxon>
        <taxon>Planctomycetota</taxon>
        <taxon>Planctomycetia</taxon>
        <taxon>Pirellulales</taxon>
        <taxon>Lacipirellulaceae</taxon>
        <taxon>Lacipirellula</taxon>
    </lineage>
</organism>
<dbReference type="InterPro" id="IPR008930">
    <property type="entry name" value="Terpenoid_cyclase/PrenylTrfase"/>
</dbReference>
<gene>
    <name evidence="1" type="ORF">I41_30860</name>
</gene>
<keyword evidence="2" id="KW-1185">Reference proteome</keyword>
<protein>
    <recommendedName>
        <fullName evidence="3">Prenyltransferase and squalene oxidase repeat protein</fullName>
    </recommendedName>
</protein>
<dbReference type="InterPro" id="IPR011989">
    <property type="entry name" value="ARM-like"/>
</dbReference>
<dbReference type="RefSeq" id="WP_168206922.1">
    <property type="nucleotide sequence ID" value="NZ_CP036339.1"/>
</dbReference>
<sequence length="556" mass="61108">MMAVDAIDARRCGRIAEGAAMRAHGQATRLLGRLTIALLGFLAASQQTSLAYTPESPEVLAVVDKGLKFLESQSHGEVGGKCLIALAFHKRGMSQGHPKIQEALESCRSSIDEEKQRGYLYGKCIAIIFLTELDAAAHRDLINAYVSQLKDYQKEHGGFGYQGIPTGDTSQTQYAALAYWQLLNHGISPDADSVQRCLNWLMRTRDPSGVWGYQGIDPGNFNLVEQPDKPGRSMAAAGMSGTLILGNLVGLLQPPRAETALVSSELPAALKRVEAPGTTRAPSLPPGNVDPQRLTETVAAGRAWFDKNFGFEVHEYQSYYYYSIERFRSFQEYLDGEVVEDPEWYNEGFKRLKETQSAEGSWSDSSGQACATAFSVLFLLRSTQKSIAASLGEGTLVGGRGLPRDLSKVKLRGGRLVVDQKPTEVDQLLGMLDESNSSSLDDLLDNPAALDVHNVDAQDARRLQQVVKSGPAGARIMAVRALAKLRDIDYAPTLIYALTDPDKRVVREARDGLRSVSRNFEGYGPPDNFEDAERRVAVDRWKQWYQTVRPEAPPLP</sequence>
<dbReference type="Gene3D" id="1.25.10.10">
    <property type="entry name" value="Leucine-rich Repeat Variant"/>
    <property type="match status" value="1"/>
</dbReference>
<dbReference type="Gene3D" id="1.50.10.20">
    <property type="match status" value="1"/>
</dbReference>
<dbReference type="EMBL" id="CP036339">
    <property type="protein sequence ID" value="QDT73894.1"/>
    <property type="molecule type" value="Genomic_DNA"/>
</dbReference>
<dbReference type="KEGG" id="llh:I41_30860"/>
<dbReference type="AlphaFoldDB" id="A0A517TZU6"/>
<evidence type="ECO:0000313" key="2">
    <source>
        <dbReference type="Proteomes" id="UP000317909"/>
    </source>
</evidence>
<dbReference type="SUPFAM" id="SSF48239">
    <property type="entry name" value="Terpenoid cyclases/Protein prenyltransferases"/>
    <property type="match status" value="1"/>
</dbReference>
<dbReference type="InterPro" id="IPR016024">
    <property type="entry name" value="ARM-type_fold"/>
</dbReference>
<name>A0A517TZU6_9BACT</name>